<name>A0ABU3BK72_9FLAO</name>
<keyword evidence="1" id="KW-1133">Transmembrane helix</keyword>
<gene>
    <name evidence="2" type="ORF">RM520_12830</name>
</gene>
<dbReference type="Proteomes" id="UP001250662">
    <property type="component" value="Unassembled WGS sequence"/>
</dbReference>
<evidence type="ECO:0000256" key="1">
    <source>
        <dbReference type="SAM" id="Phobius"/>
    </source>
</evidence>
<evidence type="ECO:0000313" key="3">
    <source>
        <dbReference type="Proteomes" id="UP001250662"/>
    </source>
</evidence>
<comment type="caution">
    <text evidence="2">The sequence shown here is derived from an EMBL/GenBank/DDBJ whole genome shotgun (WGS) entry which is preliminary data.</text>
</comment>
<keyword evidence="1" id="KW-0812">Transmembrane</keyword>
<proteinExistence type="predicted"/>
<dbReference type="EMBL" id="JAVRHU010000003">
    <property type="protein sequence ID" value="MDT0622510.1"/>
    <property type="molecule type" value="Genomic_DNA"/>
</dbReference>
<keyword evidence="3" id="KW-1185">Reference proteome</keyword>
<accession>A0ABU3BK72</accession>
<dbReference type="RefSeq" id="WP_311388261.1">
    <property type="nucleotide sequence ID" value="NZ_JAVRHU010000003.1"/>
</dbReference>
<keyword evidence="1" id="KW-0472">Membrane</keyword>
<feature type="transmembrane region" description="Helical" evidence="1">
    <location>
        <begin position="23"/>
        <end position="44"/>
    </location>
</feature>
<feature type="transmembrane region" description="Helical" evidence="1">
    <location>
        <begin position="50"/>
        <end position="68"/>
    </location>
</feature>
<organism evidence="2 3">
    <name type="scientific">Croceitalea vernalis</name>
    <dbReference type="NCBI Taxonomy" id="3075599"/>
    <lineage>
        <taxon>Bacteria</taxon>
        <taxon>Pseudomonadati</taxon>
        <taxon>Bacteroidota</taxon>
        <taxon>Flavobacteriia</taxon>
        <taxon>Flavobacteriales</taxon>
        <taxon>Flavobacteriaceae</taxon>
        <taxon>Croceitalea</taxon>
    </lineage>
</organism>
<evidence type="ECO:0000313" key="2">
    <source>
        <dbReference type="EMBL" id="MDT0622510.1"/>
    </source>
</evidence>
<protein>
    <submittedName>
        <fullName evidence="2">Uncharacterized protein</fullName>
    </submittedName>
</protein>
<reference evidence="2 3" key="1">
    <citation type="submission" date="2023-09" db="EMBL/GenBank/DDBJ databases">
        <authorList>
            <person name="Rey-Velasco X."/>
        </authorList>
    </citation>
    <scope>NUCLEOTIDE SEQUENCE [LARGE SCALE GENOMIC DNA]</scope>
    <source>
        <strain evidence="2 3">P007</strain>
    </source>
</reference>
<sequence>MAISIELLIAGYYLFKKHLKTNFALAVFAFTALLDSLFSSTGLFTSLVPLNATIILVGCALVSFWLSFSHTFALGRISMVGAFGSFILGTTVELFFNLWTV</sequence>
<feature type="transmembrane region" description="Helical" evidence="1">
    <location>
        <begin position="80"/>
        <end position="99"/>
    </location>
</feature>